<evidence type="ECO:0000313" key="1">
    <source>
        <dbReference type="EMBL" id="PIC28820.1"/>
    </source>
</evidence>
<comment type="caution">
    <text evidence="2">The sequence shown here is derived from an EMBL/GenBank/DDBJ whole genome shotgun (WGS) entry which is preliminary data.</text>
</comment>
<gene>
    <name evidence="2" type="primary">Cnig_chr_V.g20619</name>
    <name evidence="1" type="synonym">Cnig_chr_V.g20618</name>
    <name evidence="1" type="ORF">B9Z55_020618</name>
    <name evidence="2" type="ORF">B9Z55_020619</name>
</gene>
<dbReference type="Proteomes" id="UP000230233">
    <property type="component" value="Chromosome V"/>
</dbReference>
<evidence type="ECO:0000313" key="2">
    <source>
        <dbReference type="EMBL" id="PIC28821.1"/>
    </source>
</evidence>
<reference evidence="3" key="1">
    <citation type="submission" date="2017-10" db="EMBL/GenBank/DDBJ databases">
        <title>Rapid genome shrinkage in a self-fertile nematode reveals novel sperm competition proteins.</title>
        <authorList>
            <person name="Yin D."/>
            <person name="Schwarz E.M."/>
            <person name="Thomas C.G."/>
            <person name="Felde R.L."/>
            <person name="Korf I.F."/>
            <person name="Cutter A.D."/>
            <person name="Schartner C.M."/>
            <person name="Ralston E.J."/>
            <person name="Meyer B.J."/>
            <person name="Haag E.S."/>
        </authorList>
    </citation>
    <scope>NUCLEOTIDE SEQUENCE [LARGE SCALE GENOMIC DNA]</scope>
    <source>
        <strain evidence="3">JU1422</strain>
    </source>
</reference>
<dbReference type="OrthoDB" id="5857706at2759"/>
<organism evidence="2 3">
    <name type="scientific">Caenorhabditis nigoni</name>
    <dbReference type="NCBI Taxonomy" id="1611254"/>
    <lineage>
        <taxon>Eukaryota</taxon>
        <taxon>Metazoa</taxon>
        <taxon>Ecdysozoa</taxon>
        <taxon>Nematoda</taxon>
        <taxon>Chromadorea</taxon>
        <taxon>Rhabditida</taxon>
        <taxon>Rhabditina</taxon>
        <taxon>Rhabditomorpha</taxon>
        <taxon>Rhabditoidea</taxon>
        <taxon>Rhabditidae</taxon>
        <taxon>Peloderinae</taxon>
        <taxon>Caenorhabditis</taxon>
    </lineage>
</organism>
<dbReference type="EMBL" id="PDUG01000005">
    <property type="protein sequence ID" value="PIC28820.1"/>
    <property type="molecule type" value="Genomic_DNA"/>
</dbReference>
<keyword evidence="3" id="KW-1185">Reference proteome</keyword>
<accession>A0A2G5TP03</accession>
<proteinExistence type="predicted"/>
<dbReference type="EMBL" id="PDUG01000005">
    <property type="protein sequence ID" value="PIC28821.1"/>
    <property type="molecule type" value="Genomic_DNA"/>
</dbReference>
<name>A0A2G5TP03_9PELO</name>
<protein>
    <submittedName>
        <fullName evidence="2">Uncharacterized protein</fullName>
    </submittedName>
</protein>
<sequence>MLWTLKFLLVCLAVRPMILIDAPLPLYTAFATVPQPSQTTMHKNLGYYASATKKLFIFDPADPSIDFKSLNWMDPCYLDFYASNADFVVFWLVDGIGYCESVKLADGENLQRYPAKNLMRVERLGVRCPADAKP</sequence>
<evidence type="ECO:0000313" key="3">
    <source>
        <dbReference type="Proteomes" id="UP000230233"/>
    </source>
</evidence>
<reference evidence="2" key="2">
    <citation type="journal article" date="2018" name="Science">
        <title>Rapid genome shrinkage in a self-fertile nematode reveals sperm competition proteins.</title>
        <authorList>
            <person name="Yin D."/>
            <person name="Schwarz E.M."/>
            <person name="Thomas C.G."/>
            <person name="Felde R.L."/>
            <person name="Korf I.F."/>
            <person name="Cutter A.D."/>
            <person name="Schartner C.M."/>
            <person name="Ralston E.J."/>
            <person name="Meyer B.J."/>
            <person name="Haag E.S."/>
        </authorList>
    </citation>
    <scope>NUCLEOTIDE SEQUENCE</scope>
    <source>
        <strain evidence="2">JU1422</strain>
    </source>
</reference>
<dbReference type="AlphaFoldDB" id="A0A2G5TP03"/>